<feature type="compositionally biased region" description="Basic and acidic residues" evidence="1">
    <location>
        <begin position="144"/>
        <end position="154"/>
    </location>
</feature>
<feature type="compositionally biased region" description="Basic and acidic residues" evidence="1">
    <location>
        <begin position="222"/>
        <end position="238"/>
    </location>
</feature>
<name>A0A6J4REM5_9ACTN</name>
<feature type="compositionally biased region" description="Basic residues" evidence="1">
    <location>
        <begin position="75"/>
        <end position="88"/>
    </location>
</feature>
<feature type="compositionally biased region" description="Basic residues" evidence="1">
    <location>
        <begin position="405"/>
        <end position="415"/>
    </location>
</feature>
<proteinExistence type="predicted"/>
<feature type="compositionally biased region" description="Basic residues" evidence="1">
    <location>
        <begin position="1"/>
        <end position="15"/>
    </location>
</feature>
<feature type="compositionally biased region" description="Basic and acidic residues" evidence="1">
    <location>
        <begin position="245"/>
        <end position="265"/>
    </location>
</feature>
<feature type="compositionally biased region" description="Basic residues" evidence="1">
    <location>
        <begin position="300"/>
        <end position="313"/>
    </location>
</feature>
<feature type="non-terminal residue" evidence="2">
    <location>
        <position position="1"/>
    </location>
</feature>
<feature type="compositionally biased region" description="Basic and acidic residues" evidence="1">
    <location>
        <begin position="50"/>
        <end position="74"/>
    </location>
</feature>
<feature type="compositionally biased region" description="Basic and acidic residues" evidence="1">
    <location>
        <begin position="115"/>
        <end position="125"/>
    </location>
</feature>
<sequence>DGRGHPGARQRRCVRKGGENRVLDRVRRGQGVPLGLRARRRGRGSALQEGRGHGRADGEDALRDRRTRGNDRARGGHRHPRRPGHHARGTAAGARRAGALRLRHRRKQAQGSLRWRGEQERPEGRLRHRRPTQAPLALASGGRGQERRPRRIEGFGRLPQGPRAGAGPAHDAAQGDAKRGVPGPGKRAGFEEGRSSARAHEGSHPGRRTQAGRGAPGTVAEGARRPQGERFGREDRDGGQVPEAGDARRRGEGRARRGDRIRDPQDQGSPPRARRPAGGARGNGPERRSRQEPARDGARPHRGVPGRGRRRLALRLGRSAGRGRRDRPGVEGLGRRLIPAQGTQGQPGPKTHLLQIGVQRDLLPRAQSGVLPTKAHRGQDRPASRDRPGPSPGQRVVGDAQGRGCLRRQGHRSGL</sequence>
<organism evidence="2">
    <name type="scientific">uncultured Rubrobacteraceae bacterium</name>
    <dbReference type="NCBI Taxonomy" id="349277"/>
    <lineage>
        <taxon>Bacteria</taxon>
        <taxon>Bacillati</taxon>
        <taxon>Actinomycetota</taxon>
        <taxon>Rubrobacteria</taxon>
        <taxon>Rubrobacterales</taxon>
        <taxon>Rubrobacteraceae</taxon>
        <taxon>environmental samples</taxon>
    </lineage>
</organism>
<evidence type="ECO:0000313" key="2">
    <source>
        <dbReference type="EMBL" id="CAA9463761.1"/>
    </source>
</evidence>
<feature type="non-terminal residue" evidence="2">
    <location>
        <position position="415"/>
    </location>
</feature>
<dbReference type="AlphaFoldDB" id="A0A6J4REM5"/>
<feature type="compositionally biased region" description="Low complexity" evidence="1">
    <location>
        <begin position="89"/>
        <end position="100"/>
    </location>
</feature>
<accession>A0A6J4REM5</accession>
<gene>
    <name evidence="2" type="ORF">AVDCRST_MAG12-52</name>
</gene>
<reference evidence="2" key="1">
    <citation type="submission" date="2020-02" db="EMBL/GenBank/DDBJ databases">
        <authorList>
            <person name="Meier V. D."/>
        </authorList>
    </citation>
    <scope>NUCLEOTIDE SEQUENCE</scope>
    <source>
        <strain evidence="2">AVDCRST_MAG12</strain>
    </source>
</reference>
<feature type="compositionally biased region" description="Basic and acidic residues" evidence="1">
    <location>
        <begin position="188"/>
        <end position="204"/>
    </location>
</feature>
<evidence type="ECO:0000256" key="1">
    <source>
        <dbReference type="SAM" id="MobiDB-lite"/>
    </source>
</evidence>
<feature type="compositionally biased region" description="Basic and acidic residues" evidence="1">
    <location>
        <begin position="377"/>
        <end position="388"/>
    </location>
</feature>
<feature type="compositionally biased region" description="Basic and acidic residues" evidence="1">
    <location>
        <begin position="284"/>
        <end position="299"/>
    </location>
</feature>
<feature type="compositionally biased region" description="Basic and acidic residues" evidence="1">
    <location>
        <begin position="16"/>
        <end position="27"/>
    </location>
</feature>
<feature type="region of interest" description="Disordered" evidence="1">
    <location>
        <begin position="1"/>
        <end position="415"/>
    </location>
</feature>
<dbReference type="EMBL" id="CADCVK010000008">
    <property type="protein sequence ID" value="CAA9463761.1"/>
    <property type="molecule type" value="Genomic_DNA"/>
</dbReference>
<protein>
    <submittedName>
        <fullName evidence="2">Uncharacterized protein</fullName>
    </submittedName>
</protein>